<proteinExistence type="predicted"/>
<dbReference type="WBParaSite" id="SCUD_0000385601-mRNA-1">
    <property type="protein sequence ID" value="SCUD_0000385601-mRNA-1"/>
    <property type="gene ID" value="SCUD_0000385601"/>
</dbReference>
<evidence type="ECO:0000313" key="3">
    <source>
        <dbReference type="WBParaSite" id="SCUD_0000385601-mRNA-1"/>
    </source>
</evidence>
<dbReference type="EMBL" id="UZAK01004620">
    <property type="protein sequence ID" value="VDO84925.1"/>
    <property type="molecule type" value="Genomic_DNA"/>
</dbReference>
<reference evidence="3" key="1">
    <citation type="submission" date="2016-06" db="UniProtKB">
        <authorList>
            <consortium name="WormBaseParasite"/>
        </authorList>
    </citation>
    <scope>IDENTIFICATION</scope>
</reference>
<protein>
    <submittedName>
        <fullName evidence="3">F-box domain-containing protein</fullName>
    </submittedName>
</protein>
<accession>A0A183JMC4</accession>
<keyword evidence="2" id="KW-1185">Reference proteome</keyword>
<organism evidence="3">
    <name type="scientific">Schistosoma curassoni</name>
    <dbReference type="NCBI Taxonomy" id="6186"/>
    <lineage>
        <taxon>Eukaryota</taxon>
        <taxon>Metazoa</taxon>
        <taxon>Spiralia</taxon>
        <taxon>Lophotrochozoa</taxon>
        <taxon>Platyhelminthes</taxon>
        <taxon>Trematoda</taxon>
        <taxon>Digenea</taxon>
        <taxon>Strigeidida</taxon>
        <taxon>Schistosomatoidea</taxon>
        <taxon>Schistosomatidae</taxon>
        <taxon>Schistosoma</taxon>
    </lineage>
</organism>
<reference evidence="1 2" key="2">
    <citation type="submission" date="2018-11" db="EMBL/GenBank/DDBJ databases">
        <authorList>
            <consortium name="Pathogen Informatics"/>
        </authorList>
    </citation>
    <scope>NUCLEOTIDE SEQUENCE [LARGE SCALE GENOMIC DNA]</scope>
    <source>
        <strain evidence="1">Dakar</strain>
        <strain evidence="2">Dakar, Senegal</strain>
    </source>
</reference>
<gene>
    <name evidence="1" type="ORF">SCUD_LOCUS3856</name>
</gene>
<dbReference type="AlphaFoldDB" id="A0A183JMC4"/>
<evidence type="ECO:0000313" key="1">
    <source>
        <dbReference type="EMBL" id="VDO84925.1"/>
    </source>
</evidence>
<dbReference type="Proteomes" id="UP000279833">
    <property type="component" value="Unassembled WGS sequence"/>
</dbReference>
<evidence type="ECO:0000313" key="2">
    <source>
        <dbReference type="Proteomes" id="UP000279833"/>
    </source>
</evidence>
<name>A0A183JMC4_9TREM</name>
<sequence length="113" mass="12935">MDNAMTFEENGTAFESRNAEGSDDLNFEKRAYHFFRLKKSERCLRIPDSVKQMILRYVVAHGIRSTITECLALTTVNKYLYLFDDGCSSSPSFSSIQLNCLDIRIEDSDFDIG</sequence>